<sequence>MPHIVDKLAWKHHVMPRELEEVLFDNLLYRKVQKGHIPGEDLYAALGQTDAGRYLIVFFVYKTTREALLISARDMSRQERRQYEHT</sequence>
<dbReference type="Gene3D" id="3.10.450.530">
    <property type="entry name" value="Ribonuclease toxin, BrnT, of type II toxin-antitoxin system"/>
    <property type="match status" value="1"/>
</dbReference>
<dbReference type="AlphaFoldDB" id="A0A081C517"/>
<dbReference type="InterPro" id="IPR007460">
    <property type="entry name" value="BrnT_toxin"/>
</dbReference>
<dbReference type="InterPro" id="IPR038573">
    <property type="entry name" value="BrnT_sf"/>
</dbReference>
<keyword evidence="2" id="KW-1185">Reference proteome</keyword>
<protein>
    <recommendedName>
        <fullName evidence="3">BrnT family toxin</fullName>
    </recommendedName>
</protein>
<accession>A0A081C517</accession>
<dbReference type="Proteomes" id="UP000030661">
    <property type="component" value="Unassembled WGS sequence"/>
</dbReference>
<dbReference type="Pfam" id="PF04365">
    <property type="entry name" value="BrnT_toxin"/>
    <property type="match status" value="1"/>
</dbReference>
<gene>
    <name evidence="1" type="ORF">U27_06657</name>
</gene>
<dbReference type="STRING" id="1499967.U27_06657"/>
<evidence type="ECO:0000313" key="2">
    <source>
        <dbReference type="Proteomes" id="UP000030661"/>
    </source>
</evidence>
<dbReference type="eggNOG" id="COG2929">
    <property type="taxonomic scope" value="Bacteria"/>
</dbReference>
<reference evidence="1" key="1">
    <citation type="journal article" date="2015" name="PeerJ">
        <title>First genomic representation of candidate bacterial phylum KSB3 points to enhanced environmental sensing as a trigger of wastewater bulking.</title>
        <authorList>
            <person name="Sekiguchi Y."/>
            <person name="Ohashi A."/>
            <person name="Parks D.H."/>
            <person name="Yamauchi T."/>
            <person name="Tyson G.W."/>
            <person name="Hugenholtz P."/>
        </authorList>
    </citation>
    <scope>NUCLEOTIDE SEQUENCE [LARGE SCALE GENOMIC DNA]</scope>
</reference>
<dbReference type="HOGENOM" id="CLU_149290_3_1_0"/>
<dbReference type="EMBL" id="DF820470">
    <property type="protein sequence ID" value="GAK59672.1"/>
    <property type="molecule type" value="Genomic_DNA"/>
</dbReference>
<name>A0A081C517_VECG1</name>
<evidence type="ECO:0008006" key="3">
    <source>
        <dbReference type="Google" id="ProtNLM"/>
    </source>
</evidence>
<organism evidence="1">
    <name type="scientific">Vecturithrix granuli</name>
    <dbReference type="NCBI Taxonomy" id="1499967"/>
    <lineage>
        <taxon>Bacteria</taxon>
        <taxon>Candidatus Moduliflexota</taxon>
        <taxon>Candidatus Vecturitrichia</taxon>
        <taxon>Candidatus Vecturitrichales</taxon>
        <taxon>Candidatus Vecturitrichaceae</taxon>
        <taxon>Candidatus Vecturithrix</taxon>
    </lineage>
</organism>
<proteinExistence type="predicted"/>
<evidence type="ECO:0000313" key="1">
    <source>
        <dbReference type="EMBL" id="GAK59672.1"/>
    </source>
</evidence>